<feature type="transmembrane region" description="Helical" evidence="1">
    <location>
        <begin position="190"/>
        <end position="211"/>
    </location>
</feature>
<organism evidence="3 4">
    <name type="scientific">Desulfatibacillum alkenivorans DSM 16219</name>
    <dbReference type="NCBI Taxonomy" id="1121393"/>
    <lineage>
        <taxon>Bacteria</taxon>
        <taxon>Pseudomonadati</taxon>
        <taxon>Thermodesulfobacteriota</taxon>
        <taxon>Desulfobacteria</taxon>
        <taxon>Desulfobacterales</taxon>
        <taxon>Desulfatibacillaceae</taxon>
        <taxon>Desulfatibacillum</taxon>
    </lineage>
</organism>
<sequence length="306" mass="32323">MNSGAPKKSPELAAMAKVFAGGVMISFSPVLFKLSGASPSAGSFGRTFFGGMFLLAWAIFRKESPFKALKAQGFLPIMAMCGILFTLDLEFWHVSINYVGPGLATIITNFQAVILAVLGVLFFKEKATPILAASIIMAFTGLWLLVGVDVSALPQKTIIGVAWGLGAAFWYSMYLLAVRNSQGRTGKLPAVTNMAWLSLSTAFFVGATSLLRGSEFSTGGTTGFWILVVYGIGPQAIGWLLISTGLPGIPASTAGLVILIQPTLAFIWDILFFDLPAGSARLIGAVLALAAIYIGSVGRRPARTND</sequence>
<keyword evidence="1" id="KW-0812">Transmembrane</keyword>
<dbReference type="RefSeq" id="WP_083611137.1">
    <property type="nucleotide sequence ID" value="NZ_FQZU01000027.1"/>
</dbReference>
<feature type="transmembrane region" description="Helical" evidence="1">
    <location>
        <begin position="44"/>
        <end position="61"/>
    </location>
</feature>
<evidence type="ECO:0000259" key="2">
    <source>
        <dbReference type="Pfam" id="PF00892"/>
    </source>
</evidence>
<dbReference type="STRING" id="1121393.SAMN02745216_03669"/>
<dbReference type="GO" id="GO:0016020">
    <property type="term" value="C:membrane"/>
    <property type="evidence" value="ECO:0007669"/>
    <property type="project" value="InterPro"/>
</dbReference>
<keyword evidence="4" id="KW-1185">Reference proteome</keyword>
<accession>A0A1M6TGA9</accession>
<dbReference type="PANTHER" id="PTHR22911">
    <property type="entry name" value="ACYL-MALONYL CONDENSING ENZYME-RELATED"/>
    <property type="match status" value="1"/>
</dbReference>
<dbReference type="OrthoDB" id="5315632at2"/>
<feature type="domain" description="EamA" evidence="2">
    <location>
        <begin position="18"/>
        <end position="146"/>
    </location>
</feature>
<evidence type="ECO:0000313" key="3">
    <source>
        <dbReference type="EMBL" id="SHK55963.1"/>
    </source>
</evidence>
<proteinExistence type="predicted"/>
<feature type="transmembrane region" description="Helical" evidence="1">
    <location>
        <begin position="279"/>
        <end position="298"/>
    </location>
</feature>
<dbReference type="InterPro" id="IPR000620">
    <property type="entry name" value="EamA_dom"/>
</dbReference>
<keyword evidence="1" id="KW-1133">Transmembrane helix</keyword>
<feature type="domain" description="EamA" evidence="2">
    <location>
        <begin position="159"/>
        <end position="294"/>
    </location>
</feature>
<evidence type="ECO:0000256" key="1">
    <source>
        <dbReference type="SAM" id="Phobius"/>
    </source>
</evidence>
<dbReference type="Pfam" id="PF00892">
    <property type="entry name" value="EamA"/>
    <property type="match status" value="2"/>
</dbReference>
<name>A0A1M6TGA9_9BACT</name>
<dbReference type="EMBL" id="FQZU01000027">
    <property type="protein sequence ID" value="SHK55963.1"/>
    <property type="molecule type" value="Genomic_DNA"/>
</dbReference>
<dbReference type="SUPFAM" id="SSF103481">
    <property type="entry name" value="Multidrug resistance efflux transporter EmrE"/>
    <property type="match status" value="2"/>
</dbReference>
<feature type="transmembrane region" description="Helical" evidence="1">
    <location>
        <begin position="130"/>
        <end position="146"/>
    </location>
</feature>
<dbReference type="AlphaFoldDB" id="A0A1M6TGA9"/>
<feature type="transmembrane region" description="Helical" evidence="1">
    <location>
        <begin position="73"/>
        <end position="92"/>
    </location>
</feature>
<dbReference type="InterPro" id="IPR037185">
    <property type="entry name" value="EmrE-like"/>
</dbReference>
<feature type="transmembrane region" description="Helical" evidence="1">
    <location>
        <begin position="223"/>
        <end position="242"/>
    </location>
</feature>
<protein>
    <submittedName>
        <fullName evidence="3">EamA-like transporter family protein</fullName>
    </submittedName>
</protein>
<feature type="transmembrane region" description="Helical" evidence="1">
    <location>
        <begin position="158"/>
        <end position="178"/>
    </location>
</feature>
<feature type="transmembrane region" description="Helical" evidence="1">
    <location>
        <begin position="12"/>
        <end position="32"/>
    </location>
</feature>
<feature type="transmembrane region" description="Helical" evidence="1">
    <location>
        <begin position="98"/>
        <end position="123"/>
    </location>
</feature>
<gene>
    <name evidence="3" type="ORF">SAMN02745216_03669</name>
</gene>
<dbReference type="PANTHER" id="PTHR22911:SF79">
    <property type="entry name" value="MOBA-LIKE NTP TRANSFERASE DOMAIN-CONTAINING PROTEIN"/>
    <property type="match status" value="1"/>
</dbReference>
<dbReference type="Proteomes" id="UP000183994">
    <property type="component" value="Unassembled WGS sequence"/>
</dbReference>
<evidence type="ECO:0000313" key="4">
    <source>
        <dbReference type="Proteomes" id="UP000183994"/>
    </source>
</evidence>
<keyword evidence="1" id="KW-0472">Membrane</keyword>
<reference evidence="4" key="1">
    <citation type="submission" date="2016-11" db="EMBL/GenBank/DDBJ databases">
        <authorList>
            <person name="Varghese N."/>
            <person name="Submissions S."/>
        </authorList>
    </citation>
    <scope>NUCLEOTIDE SEQUENCE [LARGE SCALE GENOMIC DNA]</scope>
    <source>
        <strain evidence="4">DSM 16219</strain>
    </source>
</reference>
<feature type="transmembrane region" description="Helical" evidence="1">
    <location>
        <begin position="254"/>
        <end position="273"/>
    </location>
</feature>